<evidence type="ECO:0000313" key="1">
    <source>
        <dbReference type="EMBL" id="KAH9330836.1"/>
    </source>
</evidence>
<reference evidence="1 2" key="1">
    <citation type="journal article" date="2021" name="Nat. Plants">
        <title>The Taxus genome provides insights into paclitaxel biosynthesis.</title>
        <authorList>
            <person name="Xiong X."/>
            <person name="Gou J."/>
            <person name="Liao Q."/>
            <person name="Li Y."/>
            <person name="Zhou Q."/>
            <person name="Bi G."/>
            <person name="Li C."/>
            <person name="Du R."/>
            <person name="Wang X."/>
            <person name="Sun T."/>
            <person name="Guo L."/>
            <person name="Liang H."/>
            <person name="Lu P."/>
            <person name="Wu Y."/>
            <person name="Zhang Z."/>
            <person name="Ro D.K."/>
            <person name="Shang Y."/>
            <person name="Huang S."/>
            <person name="Yan J."/>
        </authorList>
    </citation>
    <scope>NUCLEOTIDE SEQUENCE [LARGE SCALE GENOMIC DNA]</scope>
    <source>
        <strain evidence="1">Ta-2019</strain>
    </source>
</reference>
<name>A0AA38GY66_TAXCH</name>
<dbReference type="AlphaFoldDB" id="A0AA38GY66"/>
<feature type="non-terminal residue" evidence="1">
    <location>
        <position position="1"/>
    </location>
</feature>
<evidence type="ECO:0000313" key="2">
    <source>
        <dbReference type="Proteomes" id="UP000824469"/>
    </source>
</evidence>
<accession>A0AA38GY66</accession>
<sequence length="91" mass="10347">EEGDIMEHKPREEGMSNLQDWGENFVVKAHLLDDNVDVMLAGIFKTTINKKQVDGVHDFDENHGDAPCMCQKNMDGVKVERAPLVEYEESK</sequence>
<dbReference type="Proteomes" id="UP000824469">
    <property type="component" value="Unassembled WGS sequence"/>
</dbReference>
<keyword evidence="2" id="KW-1185">Reference proteome</keyword>
<gene>
    <name evidence="1" type="ORF">KI387_002944</name>
</gene>
<proteinExistence type="predicted"/>
<protein>
    <submittedName>
        <fullName evidence="1">Uncharacterized protein</fullName>
    </submittedName>
</protein>
<comment type="caution">
    <text evidence="1">The sequence shown here is derived from an EMBL/GenBank/DDBJ whole genome shotgun (WGS) entry which is preliminary data.</text>
</comment>
<organism evidence="1 2">
    <name type="scientific">Taxus chinensis</name>
    <name type="common">Chinese yew</name>
    <name type="synonym">Taxus wallichiana var. chinensis</name>
    <dbReference type="NCBI Taxonomy" id="29808"/>
    <lineage>
        <taxon>Eukaryota</taxon>
        <taxon>Viridiplantae</taxon>
        <taxon>Streptophyta</taxon>
        <taxon>Embryophyta</taxon>
        <taxon>Tracheophyta</taxon>
        <taxon>Spermatophyta</taxon>
        <taxon>Pinopsida</taxon>
        <taxon>Pinidae</taxon>
        <taxon>Conifers II</taxon>
        <taxon>Cupressales</taxon>
        <taxon>Taxaceae</taxon>
        <taxon>Taxus</taxon>
    </lineage>
</organism>
<dbReference type="EMBL" id="JAHRHJ020000001">
    <property type="protein sequence ID" value="KAH9330836.1"/>
    <property type="molecule type" value="Genomic_DNA"/>
</dbReference>
<feature type="non-terminal residue" evidence="1">
    <location>
        <position position="91"/>
    </location>
</feature>